<dbReference type="EMBL" id="HACG01041629">
    <property type="protein sequence ID" value="CEK88494.1"/>
    <property type="molecule type" value="Transcribed_RNA"/>
</dbReference>
<evidence type="ECO:0000313" key="2">
    <source>
        <dbReference type="EMBL" id="CEK88494.1"/>
    </source>
</evidence>
<sequence>LQMATLTGIGNFRRSYEANLRIDDHEHTRINPLHLIVSSRNALYLKKANDDDTFICAIRVKRDVKSDYSNQQLMSPTPSSETSSNTSESTSSSRPAVATSVVMSQDIIVCVWARDLAS</sequence>
<feature type="region of interest" description="Disordered" evidence="1">
    <location>
        <begin position="67"/>
        <end position="98"/>
    </location>
</feature>
<name>A0A0B7B579_9EUPU</name>
<reference evidence="2" key="1">
    <citation type="submission" date="2014-12" db="EMBL/GenBank/DDBJ databases">
        <title>Insight into the proteome of Arion vulgaris.</title>
        <authorList>
            <person name="Aradska J."/>
            <person name="Bulat T."/>
            <person name="Smidak R."/>
            <person name="Sarate P."/>
            <person name="Gangsoo J."/>
            <person name="Sialana F."/>
            <person name="Bilban M."/>
            <person name="Lubec G."/>
        </authorList>
    </citation>
    <scope>NUCLEOTIDE SEQUENCE</scope>
    <source>
        <tissue evidence="2">Skin</tissue>
    </source>
</reference>
<feature type="compositionally biased region" description="Low complexity" evidence="1">
    <location>
        <begin position="75"/>
        <end position="93"/>
    </location>
</feature>
<gene>
    <name evidence="2" type="primary">ORF165611</name>
</gene>
<feature type="non-terminal residue" evidence="2">
    <location>
        <position position="1"/>
    </location>
</feature>
<dbReference type="AlphaFoldDB" id="A0A0B7B579"/>
<organism evidence="2">
    <name type="scientific">Arion vulgaris</name>
    <dbReference type="NCBI Taxonomy" id="1028688"/>
    <lineage>
        <taxon>Eukaryota</taxon>
        <taxon>Metazoa</taxon>
        <taxon>Spiralia</taxon>
        <taxon>Lophotrochozoa</taxon>
        <taxon>Mollusca</taxon>
        <taxon>Gastropoda</taxon>
        <taxon>Heterobranchia</taxon>
        <taxon>Euthyneura</taxon>
        <taxon>Panpulmonata</taxon>
        <taxon>Eupulmonata</taxon>
        <taxon>Stylommatophora</taxon>
        <taxon>Helicina</taxon>
        <taxon>Arionoidea</taxon>
        <taxon>Arionidae</taxon>
        <taxon>Arion</taxon>
    </lineage>
</organism>
<protein>
    <submittedName>
        <fullName evidence="2">Uncharacterized protein</fullName>
    </submittedName>
</protein>
<proteinExistence type="predicted"/>
<accession>A0A0B7B579</accession>
<feature type="non-terminal residue" evidence="2">
    <location>
        <position position="118"/>
    </location>
</feature>
<evidence type="ECO:0000256" key="1">
    <source>
        <dbReference type="SAM" id="MobiDB-lite"/>
    </source>
</evidence>